<dbReference type="Pfam" id="PF00144">
    <property type="entry name" value="Beta-lactamase"/>
    <property type="match status" value="1"/>
</dbReference>
<evidence type="ECO:0000313" key="7">
    <source>
        <dbReference type="Proteomes" id="UP000053372"/>
    </source>
</evidence>
<dbReference type="InterPro" id="IPR012338">
    <property type="entry name" value="Beta-lactam/transpept-like"/>
</dbReference>
<dbReference type="PANTHER" id="PTHR46825:SF11">
    <property type="entry name" value="PENICILLIN-BINDING PROTEIN 4"/>
    <property type="match status" value="1"/>
</dbReference>
<dbReference type="SUPFAM" id="SSF56601">
    <property type="entry name" value="beta-lactamase/transpeptidase-like"/>
    <property type="match status" value="1"/>
</dbReference>
<keyword evidence="6" id="KW-0378">Hydrolase</keyword>
<keyword evidence="7" id="KW-1185">Reference proteome</keyword>
<protein>
    <submittedName>
        <fullName evidence="6">Serine hydrolase</fullName>
    </submittedName>
</protein>
<evidence type="ECO:0000313" key="6">
    <source>
        <dbReference type="EMBL" id="KST69210.1"/>
    </source>
</evidence>
<organism evidence="6 7">
    <name type="scientific">Mastigocoleus testarum BC008</name>
    <dbReference type="NCBI Taxonomy" id="371196"/>
    <lineage>
        <taxon>Bacteria</taxon>
        <taxon>Bacillati</taxon>
        <taxon>Cyanobacteriota</taxon>
        <taxon>Cyanophyceae</taxon>
        <taxon>Nostocales</taxon>
        <taxon>Hapalosiphonaceae</taxon>
        <taxon>Mastigocoleus</taxon>
    </lineage>
</organism>
<dbReference type="InterPro" id="IPR001466">
    <property type="entry name" value="Beta-lactam-related"/>
</dbReference>
<evidence type="ECO:0000313" key="5">
    <source>
        <dbReference type="EMBL" id="KST63726.1"/>
    </source>
</evidence>
<dbReference type="AlphaFoldDB" id="A0A0V7ZXD1"/>
<accession>A0A0V7ZXD1</accession>
<dbReference type="GO" id="GO:0016020">
    <property type="term" value="C:membrane"/>
    <property type="evidence" value="ECO:0007669"/>
    <property type="project" value="UniProtKB-SubCell"/>
</dbReference>
<dbReference type="EMBL" id="LMTZ01000133">
    <property type="protein sequence ID" value="KST63726.1"/>
    <property type="molecule type" value="Genomic_DNA"/>
</dbReference>
<dbReference type="PANTHER" id="PTHR46825">
    <property type="entry name" value="D-ALANYL-D-ALANINE-CARBOXYPEPTIDASE/ENDOPEPTIDASE AMPH"/>
    <property type="match status" value="1"/>
</dbReference>
<reference evidence="6 7" key="1">
    <citation type="journal article" date="2015" name="Genome Announc.">
        <title>Draft Genome of the Euendolithic (true boring) Cyanobacterium Mastigocoleus testarum strain BC008.</title>
        <authorList>
            <person name="Guida B.S."/>
            <person name="Garcia-Pichel F."/>
        </authorList>
    </citation>
    <scope>NUCLEOTIDE SEQUENCE [LARGE SCALE GENOMIC DNA]</scope>
    <source>
        <strain evidence="6 7">BC008</strain>
    </source>
</reference>
<dbReference type="Pfam" id="PF11954">
    <property type="entry name" value="DUF3471"/>
    <property type="match status" value="1"/>
</dbReference>
<evidence type="ECO:0000259" key="4">
    <source>
        <dbReference type="Pfam" id="PF11954"/>
    </source>
</evidence>
<dbReference type="GO" id="GO:0016787">
    <property type="term" value="F:hydrolase activity"/>
    <property type="evidence" value="ECO:0007669"/>
    <property type="project" value="UniProtKB-KW"/>
</dbReference>
<gene>
    <name evidence="6" type="ORF">BC008_03200</name>
    <name evidence="5" type="ORF">BC008_14810</name>
</gene>
<comment type="caution">
    <text evidence="6">The sequence shown here is derived from an EMBL/GenBank/DDBJ whole genome shotgun (WGS) entry which is preliminary data.</text>
</comment>
<name>A0A0V7ZXD1_9CYAN</name>
<dbReference type="InterPro" id="IPR021860">
    <property type="entry name" value="Peptidase_S12_Pab87-rel_C"/>
</dbReference>
<evidence type="ECO:0000256" key="1">
    <source>
        <dbReference type="ARBA" id="ARBA00004370"/>
    </source>
</evidence>
<feature type="domain" description="Beta-lactamase-related" evidence="3">
    <location>
        <begin position="38"/>
        <end position="338"/>
    </location>
</feature>
<dbReference type="Proteomes" id="UP000053372">
    <property type="component" value="Unassembled WGS sequence"/>
</dbReference>
<dbReference type="EMBL" id="LMTZ01000032">
    <property type="protein sequence ID" value="KST69210.1"/>
    <property type="molecule type" value="Genomic_DNA"/>
</dbReference>
<keyword evidence="2" id="KW-0472">Membrane</keyword>
<dbReference type="RefSeq" id="WP_027846054.1">
    <property type="nucleotide sequence ID" value="NZ_LMTZ01000032.1"/>
</dbReference>
<dbReference type="InterPro" id="IPR050491">
    <property type="entry name" value="AmpC-like"/>
</dbReference>
<comment type="subcellular location">
    <subcellularLocation>
        <location evidence="1">Membrane</location>
    </subcellularLocation>
</comment>
<dbReference type="OrthoDB" id="9797709at2"/>
<sequence length="457" mass="51567">MVKPKNLSESDTLNMNYLTKEMEVYLQAHLETGYFIGSVLVAYGGEILLSKGYGMANLEHSIPNAPLTKFRIGSVTKQFTAAAILKLQEQNLLDVNNSVATYIPDYPNGGKITIHQLLTHTSGIPNYTNFDDFESKKTIKMELDELIAYFSHHPLDFQPGEVFKYSNSGYVVLTKIIETVSNKSYADYLQEYIFTPLGMIDSGYDRYETILQNRASGYVSMGEEYKNAQLIDMSLPSGAGALYSTVEDLYKWDCSLNTDIVLNKLSRDAMFSPQIKVIEDDNEQVHYGYGWLLDTIYDRHRISHNGGIDGFSSHFSRFPNEQITIVVLSNLVTSPVEKIGRDLTAIILGESYELPKKREAINLDPAIYENYVGQYKFEPSGSQSEVNDITLTVTTESQRIFIQWVGGPVIEIFPESPTKFFRKIVDAQLTFVTDNQGKASQLIFHQNGRDMILNKIG</sequence>
<feature type="domain" description="Peptidase S12 Pab87-related C-terminal" evidence="4">
    <location>
        <begin position="358"/>
        <end position="445"/>
    </location>
</feature>
<evidence type="ECO:0000259" key="3">
    <source>
        <dbReference type="Pfam" id="PF00144"/>
    </source>
</evidence>
<evidence type="ECO:0000256" key="2">
    <source>
        <dbReference type="ARBA" id="ARBA00023136"/>
    </source>
</evidence>
<dbReference type="Gene3D" id="3.40.710.10">
    <property type="entry name" value="DD-peptidase/beta-lactamase superfamily"/>
    <property type="match status" value="1"/>
</dbReference>
<proteinExistence type="predicted"/>